<name>A0A8J6Y3X9_9BACT</name>
<comment type="caution">
    <text evidence="1">The sequence shown here is derived from an EMBL/GenBank/DDBJ whole genome shotgun (WGS) entry which is preliminary data.</text>
</comment>
<proteinExistence type="predicted"/>
<dbReference type="GO" id="GO:0020037">
    <property type="term" value="F:heme binding"/>
    <property type="evidence" value="ECO:0007669"/>
    <property type="project" value="InterPro"/>
</dbReference>
<accession>A0A8J6Y3X9</accession>
<gene>
    <name evidence="1" type="ORF">IFK94_12145</name>
</gene>
<dbReference type="InterPro" id="IPR036909">
    <property type="entry name" value="Cyt_c-like_dom_sf"/>
</dbReference>
<dbReference type="Proteomes" id="UP000648239">
    <property type="component" value="Unassembled WGS sequence"/>
</dbReference>
<dbReference type="EMBL" id="JACXWD010000047">
    <property type="protein sequence ID" value="MBD3868869.1"/>
    <property type="molecule type" value="Genomic_DNA"/>
</dbReference>
<organism evidence="1 2">
    <name type="scientific">Candidatus Polarisedimenticola svalbardensis</name>
    <dbReference type="NCBI Taxonomy" id="2886004"/>
    <lineage>
        <taxon>Bacteria</taxon>
        <taxon>Pseudomonadati</taxon>
        <taxon>Acidobacteriota</taxon>
        <taxon>Candidatus Polarisedimenticolia</taxon>
        <taxon>Candidatus Polarisedimenticolales</taxon>
        <taxon>Candidatus Polarisedimenticolaceae</taxon>
        <taxon>Candidatus Polarisedimenticola</taxon>
    </lineage>
</organism>
<dbReference type="PROSITE" id="PS51257">
    <property type="entry name" value="PROKAR_LIPOPROTEIN"/>
    <property type="match status" value="1"/>
</dbReference>
<sequence>MILARTIGGVVLLAGLLSGCTSGSPEEVGAGDPDWHEENPAAAIRGGILSGKGEMPSFEGKLTEEELRKIVGYVQRRPELKSNK</sequence>
<dbReference type="SUPFAM" id="SSF46626">
    <property type="entry name" value="Cytochrome c"/>
    <property type="match status" value="1"/>
</dbReference>
<dbReference type="GO" id="GO:0009055">
    <property type="term" value="F:electron transfer activity"/>
    <property type="evidence" value="ECO:0007669"/>
    <property type="project" value="InterPro"/>
</dbReference>
<evidence type="ECO:0000313" key="1">
    <source>
        <dbReference type="EMBL" id="MBD3868869.1"/>
    </source>
</evidence>
<evidence type="ECO:0000313" key="2">
    <source>
        <dbReference type="Proteomes" id="UP000648239"/>
    </source>
</evidence>
<reference evidence="1 2" key="1">
    <citation type="submission" date="2020-08" db="EMBL/GenBank/DDBJ databases">
        <title>Acidobacteriota in marine sediments use diverse sulfur dissimilation pathways.</title>
        <authorList>
            <person name="Wasmund K."/>
        </authorList>
    </citation>
    <scope>NUCLEOTIDE SEQUENCE [LARGE SCALE GENOMIC DNA]</scope>
    <source>
        <strain evidence="1">MAG AM4</strain>
    </source>
</reference>
<dbReference type="Gene3D" id="1.10.760.10">
    <property type="entry name" value="Cytochrome c-like domain"/>
    <property type="match status" value="1"/>
</dbReference>
<dbReference type="AlphaFoldDB" id="A0A8J6Y3X9"/>
<protein>
    <submittedName>
        <fullName evidence="1">Cytochrome c</fullName>
    </submittedName>
</protein>